<evidence type="ECO:0000313" key="3">
    <source>
        <dbReference type="Proteomes" id="UP000275225"/>
    </source>
</evidence>
<feature type="domain" description="GyrI-like small molecule binding" evidence="1">
    <location>
        <begin position="38"/>
        <end position="217"/>
    </location>
</feature>
<dbReference type="SUPFAM" id="SSF55136">
    <property type="entry name" value="Probable bacterial effector-binding domain"/>
    <property type="match status" value="1"/>
</dbReference>
<dbReference type="OrthoDB" id="4772335at2"/>
<keyword evidence="3" id="KW-1185">Reference proteome</keyword>
<dbReference type="Pfam" id="PF06445">
    <property type="entry name" value="GyrI-like"/>
    <property type="match status" value="1"/>
</dbReference>
<dbReference type="Gene3D" id="3.20.80.10">
    <property type="entry name" value="Regulatory factor, effector binding domain"/>
    <property type="match status" value="1"/>
</dbReference>
<gene>
    <name evidence="2" type="ORF">EHW97_12885</name>
</gene>
<comment type="caution">
    <text evidence="2">The sequence shown here is derived from an EMBL/GenBank/DDBJ whole genome shotgun (WGS) entry which is preliminary data.</text>
</comment>
<name>A0A3N6WC17_9ACTN</name>
<dbReference type="InterPro" id="IPR011256">
    <property type="entry name" value="Reg_factor_effector_dom_sf"/>
</dbReference>
<evidence type="ECO:0000259" key="1">
    <source>
        <dbReference type="Pfam" id="PF06445"/>
    </source>
</evidence>
<organism evidence="2 3">
    <name type="scientific">Aeromicrobium camelliae</name>
    <dbReference type="NCBI Taxonomy" id="1538144"/>
    <lineage>
        <taxon>Bacteria</taxon>
        <taxon>Bacillati</taxon>
        <taxon>Actinomycetota</taxon>
        <taxon>Actinomycetes</taxon>
        <taxon>Propionibacteriales</taxon>
        <taxon>Nocardioidaceae</taxon>
        <taxon>Aeromicrobium</taxon>
    </lineage>
</organism>
<dbReference type="Proteomes" id="UP000275225">
    <property type="component" value="Unassembled WGS sequence"/>
</dbReference>
<dbReference type="InterPro" id="IPR029442">
    <property type="entry name" value="GyrI-like"/>
</dbReference>
<sequence>MDRPRPENGRDVTGRCQTDAVKVNVVKELDSYRAKRGEFRVLEVPELRYLMIDGHGDPNTSSDYADALAALYPVAYTLKFASKRELERDYVVPPLEGLWWADDMSVFTSARDKSRWDWTMMILVPEWIPAELVNAAVDQVAASRRPARLDDVRLESLSEGRCVQTLHVGPFDDEAGVLARMHDEFIPGQGFRMVGKHHEIYLSDPRRTAPERLRTILRQPVTD</sequence>
<evidence type="ECO:0000313" key="2">
    <source>
        <dbReference type="EMBL" id="RQN02612.1"/>
    </source>
</evidence>
<dbReference type="InterPro" id="IPR008319">
    <property type="entry name" value="GyrI-like_CCH_Lin2189-like"/>
</dbReference>
<dbReference type="AlphaFoldDB" id="A0A3N6WC17"/>
<protein>
    <recommendedName>
        <fullName evidence="1">GyrI-like small molecule binding domain-containing protein</fullName>
    </recommendedName>
</protein>
<dbReference type="PIRSF" id="PIRSF031644">
    <property type="entry name" value="UCP031644"/>
    <property type="match status" value="1"/>
</dbReference>
<dbReference type="EMBL" id="RQJX01000019">
    <property type="protein sequence ID" value="RQN02612.1"/>
    <property type="molecule type" value="Genomic_DNA"/>
</dbReference>
<reference evidence="2 3" key="1">
    <citation type="submission" date="2018-11" db="EMBL/GenBank/DDBJ databases">
        <authorList>
            <person name="Li F."/>
        </authorList>
    </citation>
    <scope>NUCLEOTIDE SEQUENCE [LARGE SCALE GENOMIC DNA]</scope>
    <source>
        <strain evidence="2 3">YS17T</strain>
    </source>
</reference>
<proteinExistence type="predicted"/>
<accession>A0A3N6WC17</accession>